<dbReference type="Pfam" id="PF06836">
    <property type="entry name" value="DUF1240"/>
    <property type="match status" value="1"/>
</dbReference>
<dbReference type="AlphaFoldDB" id="A0A0H2Y9X6"/>
<protein>
    <recommendedName>
        <fullName evidence="4">DUF1240 domain-containing protein</fullName>
    </recommendedName>
</protein>
<feature type="transmembrane region" description="Helical" evidence="1">
    <location>
        <begin position="12"/>
        <end position="34"/>
    </location>
</feature>
<evidence type="ECO:0000313" key="2">
    <source>
        <dbReference type="EMBL" id="ABG14272.1"/>
    </source>
</evidence>
<evidence type="ECO:0000313" key="3">
    <source>
        <dbReference type="Proteomes" id="UP000001971"/>
    </source>
</evidence>
<gene>
    <name evidence="2" type="ordered locus">YPA_2307</name>
</gene>
<keyword evidence="1" id="KW-0812">Transmembrane</keyword>
<accession>A0A0H2Y9X6</accession>
<feature type="transmembrane region" description="Helical" evidence="1">
    <location>
        <begin position="40"/>
        <end position="68"/>
    </location>
</feature>
<dbReference type="KEGG" id="ypa:YPA_2307"/>
<dbReference type="Proteomes" id="UP000001971">
    <property type="component" value="Chromosome"/>
</dbReference>
<feature type="transmembrane region" description="Helical" evidence="1">
    <location>
        <begin position="80"/>
        <end position="101"/>
    </location>
</feature>
<dbReference type="GeneID" id="57975824"/>
<organism evidence="2 3">
    <name type="scientific">Yersinia pestis bv. Antiqua (strain Antiqua)</name>
    <dbReference type="NCBI Taxonomy" id="360102"/>
    <lineage>
        <taxon>Bacteria</taxon>
        <taxon>Pseudomonadati</taxon>
        <taxon>Pseudomonadota</taxon>
        <taxon>Gammaproteobacteria</taxon>
        <taxon>Enterobacterales</taxon>
        <taxon>Yersiniaceae</taxon>
        <taxon>Yersinia</taxon>
    </lineage>
</organism>
<evidence type="ECO:0008006" key="4">
    <source>
        <dbReference type="Google" id="ProtNLM"/>
    </source>
</evidence>
<keyword evidence="1" id="KW-0472">Membrane</keyword>
<name>A0A0H2Y9X6_YERPA</name>
<keyword evidence="1" id="KW-1133">Transmembrane helix</keyword>
<reference evidence="2 3" key="1">
    <citation type="journal article" date="2006" name="J. Bacteriol.">
        <title>Complete genome sequence of Yersinia pestis strains Antiqua and Nepal516: evidence of gene reduction in an emerging pathogen.</title>
        <authorList>
            <person name="Chain P.S."/>
            <person name="Hu P."/>
            <person name="Malfatti S.A."/>
            <person name="Radnedge L."/>
            <person name="Larimer F."/>
            <person name="Vergez L.M."/>
            <person name="Worsham P."/>
            <person name="Chu M.C."/>
            <person name="Andersen G.L."/>
        </authorList>
    </citation>
    <scope>NUCLEOTIDE SEQUENCE [LARGE SCALE GENOMIC DNA]</scope>
    <source>
        <strain evidence="2 3">Antiqua</strain>
    </source>
</reference>
<sequence>MKNRLFKTLGGLVFLLSFLFLMKYLIINSIIPLIKIEDRIIFSSSIAICLISFPLMSYVMTASVYFFIFNKVPKFNKLIVKYLTMLTIASFIVSFPIPFYIDYKLKNNGYVVCDRISWMSPNTYVRDLSLCK</sequence>
<dbReference type="RefSeq" id="WP_002216975.1">
    <property type="nucleotide sequence ID" value="NC_008150.1"/>
</dbReference>
<evidence type="ECO:0000256" key="1">
    <source>
        <dbReference type="SAM" id="Phobius"/>
    </source>
</evidence>
<dbReference type="InterPro" id="IPR010665">
    <property type="entry name" value="DUF1240"/>
</dbReference>
<dbReference type="EMBL" id="CP000308">
    <property type="protein sequence ID" value="ABG14272.1"/>
    <property type="molecule type" value="Genomic_DNA"/>
</dbReference>
<proteinExistence type="predicted"/>